<comment type="similarity">
    <text evidence="1">Belongs to the GSP E family.</text>
</comment>
<accession>A0A1M4UTK6</accession>
<dbReference type="InterPro" id="IPR003593">
    <property type="entry name" value="AAA+_ATPase"/>
</dbReference>
<sequence>MLDTTVPAALEHMQTSRPKSEEVLALAQRVEEQVISEIEKENINIKSADDADALISLIRRTLRTYEGGSSFSLTPELISHLTSYIWSNLKGAGPLEPLLRDENIWEIEIVAPNRVFIRRSDGRRARVYLSFYDDSHVQRVVARMLDRSLSTNKKLDPALGIQDSQLEDGSRIHIVHPELAAEGHMLINIRKFATTEKITLFELGREGFLSPESCDYLTEAARSGASIVISGAPGSGKTTVLKAILNSLPSSYRIVSAEEVLELRCKLPNFAQMQTRPRRPERPEIELRTLTNAFLRMTPDVVVIGEVRDRETLPFLMTLSTGVQGLTSLHARSARHALERLRLLAQLSERPITASSATQLVGDCLDLVVHCARQGAKVGVKEIVSVEDPQLVREEWLFSTTTLFERSSLFEPLEENGHAKLTLGARTRDHQQR</sequence>
<reference evidence="4" key="1">
    <citation type="submission" date="2016-11" db="EMBL/GenBank/DDBJ databases">
        <authorList>
            <person name="Varghese N."/>
            <person name="Submissions S."/>
        </authorList>
    </citation>
    <scope>NUCLEOTIDE SEQUENCE [LARGE SCALE GENOMIC DNA]</scope>
    <source>
        <strain evidence="4">DSM 19514</strain>
    </source>
</reference>
<dbReference type="Gene3D" id="3.40.50.300">
    <property type="entry name" value="P-loop containing nucleotide triphosphate hydrolases"/>
    <property type="match status" value="1"/>
</dbReference>
<organism evidence="3 4">
    <name type="scientific">Ferrithrix thermotolerans DSM 19514</name>
    <dbReference type="NCBI Taxonomy" id="1121881"/>
    <lineage>
        <taxon>Bacteria</taxon>
        <taxon>Bacillati</taxon>
        <taxon>Actinomycetota</taxon>
        <taxon>Acidimicrobiia</taxon>
        <taxon>Acidimicrobiales</taxon>
        <taxon>Acidimicrobiaceae</taxon>
        <taxon>Ferrithrix</taxon>
    </lineage>
</organism>
<dbReference type="Gene3D" id="3.30.450.380">
    <property type="match status" value="1"/>
</dbReference>
<evidence type="ECO:0000313" key="3">
    <source>
        <dbReference type="EMBL" id="SHE60005.1"/>
    </source>
</evidence>
<dbReference type="PANTHER" id="PTHR30486">
    <property type="entry name" value="TWITCHING MOTILITY PROTEIN PILT"/>
    <property type="match status" value="1"/>
</dbReference>
<dbReference type="Pfam" id="PF00437">
    <property type="entry name" value="T2SSE"/>
    <property type="match status" value="1"/>
</dbReference>
<evidence type="ECO:0000256" key="1">
    <source>
        <dbReference type="ARBA" id="ARBA00006611"/>
    </source>
</evidence>
<dbReference type="SMART" id="SM00382">
    <property type="entry name" value="AAA"/>
    <property type="match status" value="1"/>
</dbReference>
<evidence type="ECO:0000259" key="2">
    <source>
        <dbReference type="PROSITE" id="PS00662"/>
    </source>
</evidence>
<dbReference type="PROSITE" id="PS00662">
    <property type="entry name" value="T2SP_E"/>
    <property type="match status" value="1"/>
</dbReference>
<evidence type="ECO:0000313" key="4">
    <source>
        <dbReference type="Proteomes" id="UP000184295"/>
    </source>
</evidence>
<dbReference type="Proteomes" id="UP000184295">
    <property type="component" value="Unassembled WGS sequence"/>
</dbReference>
<proteinExistence type="inferred from homology"/>
<dbReference type="EMBL" id="FQUL01000012">
    <property type="protein sequence ID" value="SHE60005.1"/>
    <property type="molecule type" value="Genomic_DNA"/>
</dbReference>
<dbReference type="PANTHER" id="PTHR30486:SF6">
    <property type="entry name" value="TYPE IV PILUS RETRACTATION ATPASE PILT"/>
    <property type="match status" value="1"/>
</dbReference>
<name>A0A1M4UTK6_9ACTN</name>
<dbReference type="InterPro" id="IPR001482">
    <property type="entry name" value="T2SS/T4SS_dom"/>
</dbReference>
<dbReference type="SUPFAM" id="SSF52540">
    <property type="entry name" value="P-loop containing nucleoside triphosphate hydrolases"/>
    <property type="match status" value="1"/>
</dbReference>
<dbReference type="InterPro" id="IPR027417">
    <property type="entry name" value="P-loop_NTPase"/>
</dbReference>
<dbReference type="OrthoDB" id="9810761at2"/>
<feature type="domain" description="Bacterial type II secretion system protein E" evidence="2">
    <location>
        <begin position="295"/>
        <end position="309"/>
    </location>
</feature>
<dbReference type="InterPro" id="IPR050921">
    <property type="entry name" value="T4SS_GSP_E_ATPase"/>
</dbReference>
<keyword evidence="4" id="KW-1185">Reference proteome</keyword>
<dbReference type="CDD" id="cd01130">
    <property type="entry name" value="VirB11-like_ATPase"/>
    <property type="match status" value="1"/>
</dbReference>
<dbReference type="RefSeq" id="WP_072789674.1">
    <property type="nucleotide sequence ID" value="NZ_FQUL01000012.1"/>
</dbReference>
<protein>
    <submittedName>
        <fullName evidence="3">Pilus assembly protein CpaF</fullName>
    </submittedName>
</protein>
<dbReference type="GO" id="GO:0016887">
    <property type="term" value="F:ATP hydrolysis activity"/>
    <property type="evidence" value="ECO:0007669"/>
    <property type="project" value="InterPro"/>
</dbReference>
<dbReference type="STRING" id="1121881.SAMN02745225_01085"/>
<dbReference type="AlphaFoldDB" id="A0A1M4UTK6"/>
<gene>
    <name evidence="3" type="ORF">SAMN02745225_01085</name>
</gene>